<dbReference type="SMR" id="A0A3R5WBZ1"/>
<dbReference type="SUPFAM" id="SSF52058">
    <property type="entry name" value="L domain-like"/>
    <property type="match status" value="1"/>
</dbReference>
<keyword evidence="2" id="KW-0677">Repeat</keyword>
<name>A0A3R5WBZ1_MYTGA</name>
<proteinExistence type="predicted"/>
<dbReference type="PROSITE" id="PS51450">
    <property type="entry name" value="LRR"/>
    <property type="match status" value="3"/>
</dbReference>
<dbReference type="InterPro" id="IPR003591">
    <property type="entry name" value="Leu-rich_rpt_typical-subtyp"/>
</dbReference>
<dbReference type="EMBL" id="KV613096">
    <property type="protein sequence ID" value="OPL20290.1"/>
    <property type="molecule type" value="Genomic_DNA"/>
</dbReference>
<feature type="non-terminal residue" evidence="3">
    <location>
        <position position="136"/>
    </location>
</feature>
<dbReference type="PANTHER" id="PTHR48051">
    <property type="match status" value="1"/>
</dbReference>
<evidence type="ECO:0000256" key="1">
    <source>
        <dbReference type="ARBA" id="ARBA00022614"/>
    </source>
</evidence>
<feature type="non-terminal residue" evidence="3">
    <location>
        <position position="1"/>
    </location>
</feature>
<dbReference type="InterPro" id="IPR050216">
    <property type="entry name" value="LRR_domain-containing"/>
</dbReference>
<gene>
    <name evidence="3" type="ORF">AM593_10831</name>
</gene>
<organism evidence="3 4">
    <name type="scientific">Mytilus galloprovincialis</name>
    <name type="common">Mediterranean mussel</name>
    <dbReference type="NCBI Taxonomy" id="29158"/>
    <lineage>
        <taxon>Eukaryota</taxon>
        <taxon>Metazoa</taxon>
        <taxon>Spiralia</taxon>
        <taxon>Lophotrochozoa</taxon>
        <taxon>Mollusca</taxon>
        <taxon>Bivalvia</taxon>
        <taxon>Autobranchia</taxon>
        <taxon>Pteriomorphia</taxon>
        <taxon>Mytilida</taxon>
        <taxon>Mytiloidea</taxon>
        <taxon>Mytilidae</taxon>
        <taxon>Mytilinae</taxon>
        <taxon>Mytilus</taxon>
    </lineage>
</organism>
<dbReference type="SMART" id="SM00369">
    <property type="entry name" value="LRR_TYP"/>
    <property type="match status" value="4"/>
</dbReference>
<dbReference type="InterPro" id="IPR025875">
    <property type="entry name" value="Leu-rich_rpt_4"/>
</dbReference>
<reference evidence="3 4" key="1">
    <citation type="journal article" date="2016" name="PLoS ONE">
        <title>A First Insight into the Genome of the Filter-Feeder Mussel Mytilus galloprovincialis.</title>
        <authorList>
            <person name="Murgarella M."/>
            <person name="Puiu D."/>
            <person name="Novoa B."/>
            <person name="Figueras A."/>
            <person name="Posada D."/>
            <person name="Canchaya C."/>
        </authorList>
    </citation>
    <scope>NUCLEOTIDE SEQUENCE [LARGE SCALE GENOMIC DNA]</scope>
    <source>
        <tissue evidence="3">Muscle</tissue>
    </source>
</reference>
<sequence length="136" mass="15271">LSGNDLPRVPETLYKLSPLKRLNLSNNQITELSLVIDTWVNLETLNLSRNKLTALPSSLHKLVALKKLYINSNQLDFDGIPANIGKLHNLEVFSAANNNIEMKPEGLFRCGKLKRLLLNGNRLVTLPDILHLLPEL</sequence>
<protein>
    <submittedName>
        <fullName evidence="3">Uncharacterized protein</fullName>
    </submittedName>
</protein>
<dbReference type="PANTHER" id="PTHR48051:SF1">
    <property type="entry name" value="RAS SUPPRESSOR PROTEIN 1"/>
    <property type="match status" value="1"/>
</dbReference>
<dbReference type="InterPro" id="IPR032675">
    <property type="entry name" value="LRR_dom_sf"/>
</dbReference>
<dbReference type="Proteomes" id="UP000266721">
    <property type="component" value="Unassembled WGS sequence"/>
</dbReference>
<dbReference type="SMART" id="SM00364">
    <property type="entry name" value="LRR_BAC"/>
    <property type="match status" value="3"/>
</dbReference>
<evidence type="ECO:0000256" key="2">
    <source>
        <dbReference type="ARBA" id="ARBA00022737"/>
    </source>
</evidence>
<accession>A0A3R5WBZ1</accession>
<keyword evidence="1" id="KW-0433">Leucine-rich repeat</keyword>
<dbReference type="InterPro" id="IPR001611">
    <property type="entry name" value="Leu-rich_rpt"/>
</dbReference>
<dbReference type="Pfam" id="PF00560">
    <property type="entry name" value="LRR_1"/>
    <property type="match status" value="1"/>
</dbReference>
<dbReference type="Gene3D" id="3.80.10.10">
    <property type="entry name" value="Ribonuclease Inhibitor"/>
    <property type="match status" value="1"/>
</dbReference>
<dbReference type="AlphaFoldDB" id="A0A3R5WBZ1"/>
<dbReference type="PRINTS" id="PR00019">
    <property type="entry name" value="LEURICHRPT"/>
</dbReference>
<keyword evidence="4" id="KW-1185">Reference proteome</keyword>
<evidence type="ECO:0000313" key="4">
    <source>
        <dbReference type="Proteomes" id="UP000266721"/>
    </source>
</evidence>
<dbReference type="Pfam" id="PF12799">
    <property type="entry name" value="LRR_4"/>
    <property type="match status" value="1"/>
</dbReference>
<evidence type="ECO:0000313" key="3">
    <source>
        <dbReference type="EMBL" id="OPL20290.1"/>
    </source>
</evidence>
<dbReference type="GO" id="GO:0005737">
    <property type="term" value="C:cytoplasm"/>
    <property type="evidence" value="ECO:0007669"/>
    <property type="project" value="TreeGrafter"/>
</dbReference>